<sequence>MKTKKWAWASGAILLVSLLLVVWFQWLSPSISAQELTEEEANAVAIDKYAGDIIQTSKINDEYQIEMQLENGIYHIKIDAKTGSIISLKQLEKIQEAPQHTSQKEQPTEPQTDTANQEDGSQSNTNNPTPKENTVITEQEALEIAAKHVNGLADDDAEFHHPPDQAPYYLVEVEIENGEEDREATVQVDAYTGAVKSVNWED</sequence>
<proteinExistence type="predicted"/>
<name>A0ABU8F9G4_9BACI</name>
<feature type="region of interest" description="Disordered" evidence="1">
    <location>
        <begin position="95"/>
        <end position="132"/>
    </location>
</feature>
<evidence type="ECO:0000259" key="2">
    <source>
        <dbReference type="Pfam" id="PF03413"/>
    </source>
</evidence>
<dbReference type="Proteomes" id="UP001364890">
    <property type="component" value="Unassembled WGS sequence"/>
</dbReference>
<reference evidence="3 4" key="1">
    <citation type="submission" date="2024-01" db="EMBL/GenBank/DDBJ databases">
        <title>Seven novel Bacillus-like species.</title>
        <authorList>
            <person name="Liu G."/>
        </authorList>
    </citation>
    <scope>NUCLEOTIDE SEQUENCE [LARGE SCALE GENOMIC DNA]</scope>
    <source>
        <strain evidence="3 4">FJAT-51614</strain>
    </source>
</reference>
<keyword evidence="4" id="KW-1185">Reference proteome</keyword>
<dbReference type="Pfam" id="PF03413">
    <property type="entry name" value="PepSY"/>
    <property type="match status" value="2"/>
</dbReference>
<dbReference type="EMBL" id="JBAWSY010000023">
    <property type="protein sequence ID" value="MEI4771620.1"/>
    <property type="molecule type" value="Genomic_DNA"/>
</dbReference>
<dbReference type="InterPro" id="IPR025711">
    <property type="entry name" value="PepSY"/>
</dbReference>
<accession>A0ABU8F9G4</accession>
<dbReference type="Gene3D" id="3.10.450.40">
    <property type="match status" value="2"/>
</dbReference>
<organism evidence="3 4">
    <name type="scientific">Psychrobacillus mangrovi</name>
    <dbReference type="NCBI Taxonomy" id="3117745"/>
    <lineage>
        <taxon>Bacteria</taxon>
        <taxon>Bacillati</taxon>
        <taxon>Bacillota</taxon>
        <taxon>Bacilli</taxon>
        <taxon>Bacillales</taxon>
        <taxon>Bacillaceae</taxon>
        <taxon>Psychrobacillus</taxon>
    </lineage>
</organism>
<evidence type="ECO:0000313" key="4">
    <source>
        <dbReference type="Proteomes" id="UP001364890"/>
    </source>
</evidence>
<feature type="domain" description="PepSY" evidence="2">
    <location>
        <begin position="36"/>
        <end position="87"/>
    </location>
</feature>
<feature type="domain" description="PepSY" evidence="2">
    <location>
        <begin position="136"/>
        <end position="196"/>
    </location>
</feature>
<feature type="compositionally biased region" description="Polar residues" evidence="1">
    <location>
        <begin position="108"/>
        <end position="132"/>
    </location>
</feature>
<evidence type="ECO:0000256" key="1">
    <source>
        <dbReference type="SAM" id="MobiDB-lite"/>
    </source>
</evidence>
<protein>
    <submittedName>
        <fullName evidence="3">PepSY domain-containing protein</fullName>
    </submittedName>
</protein>
<evidence type="ECO:0000313" key="3">
    <source>
        <dbReference type="EMBL" id="MEI4771620.1"/>
    </source>
</evidence>
<gene>
    <name evidence="3" type="ORF">WAX74_18515</name>
</gene>
<dbReference type="RefSeq" id="WP_336499165.1">
    <property type="nucleotide sequence ID" value="NZ_JBAWSY010000023.1"/>
</dbReference>
<comment type="caution">
    <text evidence="3">The sequence shown here is derived from an EMBL/GenBank/DDBJ whole genome shotgun (WGS) entry which is preliminary data.</text>
</comment>